<dbReference type="Proteomes" id="UP000003786">
    <property type="component" value="Chromosome 3"/>
</dbReference>
<reference evidence="1 2" key="1">
    <citation type="journal article" date="2012" name="MBio">
        <title>Comparative genome analysis of three eukaryotic parasites with differing abilities to transform leukocytes reveals key mediators of Theileria-induced leukocyte transformation.</title>
        <authorList>
            <person name="Hayashida K."/>
            <person name="Hara Y."/>
            <person name="Abe T."/>
            <person name="Yamasaki C."/>
            <person name="Toyoda A."/>
            <person name="Kosuge T."/>
            <person name="Suzuki Y."/>
            <person name="Sato Y."/>
            <person name="Kawashima S."/>
            <person name="Katayama T."/>
            <person name="Wakaguri H."/>
            <person name="Inoue N."/>
            <person name="Homma K."/>
            <person name="Tada-Umezaki M."/>
            <person name="Yagi Y."/>
            <person name="Fujii Y."/>
            <person name="Habara T."/>
            <person name="Kanehisa M."/>
            <person name="Watanabe H."/>
            <person name="Ito K."/>
            <person name="Gojobori T."/>
            <person name="Sugawara H."/>
            <person name="Imanishi T."/>
            <person name="Weir W."/>
            <person name="Gardner M."/>
            <person name="Pain A."/>
            <person name="Shiels B."/>
            <person name="Hattori M."/>
            <person name="Nene V."/>
            <person name="Sugimoto C."/>
        </authorList>
    </citation>
    <scope>NUCLEOTIDE SEQUENCE [LARGE SCALE GENOMIC DNA]</scope>
    <source>
        <strain evidence="1 2">Shintoku</strain>
    </source>
</reference>
<evidence type="ECO:0000313" key="2">
    <source>
        <dbReference type="Proteomes" id="UP000003786"/>
    </source>
</evidence>
<dbReference type="GeneID" id="20715596"/>
<dbReference type="AlphaFoldDB" id="J4DPR3"/>
<dbReference type="VEuPathDB" id="PiroplasmaDB:TOT_030000417"/>
<protein>
    <submittedName>
        <fullName evidence="1">Uncharacterized protein</fullName>
    </submittedName>
</protein>
<dbReference type="RefSeq" id="XP_009691455.1">
    <property type="nucleotide sequence ID" value="XM_009693160.1"/>
</dbReference>
<keyword evidence="2" id="KW-1185">Reference proteome</keyword>
<gene>
    <name evidence="1" type="ORF">TOT_030000417</name>
</gene>
<accession>J4DPR3</accession>
<evidence type="ECO:0000313" key="1">
    <source>
        <dbReference type="EMBL" id="BAM41154.1"/>
    </source>
</evidence>
<dbReference type="KEGG" id="tot:TOT_030000417"/>
<name>J4DPR3_THEOR</name>
<organism evidence="1 2">
    <name type="scientific">Theileria orientalis strain Shintoku</name>
    <dbReference type="NCBI Taxonomy" id="869250"/>
    <lineage>
        <taxon>Eukaryota</taxon>
        <taxon>Sar</taxon>
        <taxon>Alveolata</taxon>
        <taxon>Apicomplexa</taxon>
        <taxon>Aconoidasida</taxon>
        <taxon>Piroplasmida</taxon>
        <taxon>Theileriidae</taxon>
        <taxon>Theileria</taxon>
    </lineage>
</organism>
<sequence>MTKYLDNGFRYMDPNYQSRSIHSNDYLELLVSKLLPSDHKFKYKE</sequence>
<proteinExistence type="predicted"/>
<dbReference type="EMBL" id="AP011948">
    <property type="protein sequence ID" value="BAM41154.1"/>
    <property type="molecule type" value="Genomic_DNA"/>
</dbReference>